<feature type="binding site" evidence="6">
    <location>
        <position position="203"/>
    </location>
    <ligand>
        <name>molybdate</name>
        <dbReference type="ChEBI" id="CHEBI:36264"/>
    </ligand>
</feature>
<feature type="binding site" evidence="6">
    <location>
        <position position="73"/>
    </location>
    <ligand>
        <name>molybdate</name>
        <dbReference type="ChEBI" id="CHEBI:36264"/>
    </ligand>
</feature>
<dbReference type="STRING" id="450378.GCA_001661675_02148"/>
<dbReference type="RefSeq" id="WP_066846177.1">
    <property type="nucleotide sequence ID" value="NZ_CP019602.1"/>
</dbReference>
<gene>
    <name evidence="8" type="ORF">A9D14_10660</name>
</gene>
<evidence type="ECO:0000256" key="7">
    <source>
        <dbReference type="SAM" id="SignalP"/>
    </source>
</evidence>
<evidence type="ECO:0000256" key="2">
    <source>
        <dbReference type="ARBA" id="ARBA00022505"/>
    </source>
</evidence>
<protein>
    <submittedName>
        <fullName evidence="8">Molybdate ABC transporter substrate-binding protein</fullName>
    </submittedName>
</protein>
<feature type="chain" id="PRO_5011436884" evidence="7">
    <location>
        <begin position="28"/>
        <end position="269"/>
    </location>
</feature>
<dbReference type="InterPro" id="IPR050682">
    <property type="entry name" value="ModA/WtpA"/>
</dbReference>
<dbReference type="AlphaFoldDB" id="A0A1Z1FCM8"/>
<dbReference type="GO" id="GO:0030288">
    <property type="term" value="C:outer membrane-bounded periplasmic space"/>
    <property type="evidence" value="ECO:0007669"/>
    <property type="project" value="TreeGrafter"/>
</dbReference>
<keyword evidence="9" id="KW-1185">Reference proteome</keyword>
<evidence type="ECO:0000256" key="3">
    <source>
        <dbReference type="ARBA" id="ARBA00022723"/>
    </source>
</evidence>
<dbReference type="GO" id="GO:0030973">
    <property type="term" value="F:molybdate ion binding"/>
    <property type="evidence" value="ECO:0007669"/>
    <property type="project" value="TreeGrafter"/>
</dbReference>
<dbReference type="OrthoDB" id="9785015at2"/>
<dbReference type="Proteomes" id="UP000195807">
    <property type="component" value="Chromosome"/>
</dbReference>
<feature type="binding site" evidence="6">
    <location>
        <position position="46"/>
    </location>
    <ligand>
        <name>molybdate</name>
        <dbReference type="ChEBI" id="CHEBI:36264"/>
    </ligand>
</feature>
<accession>A0A1Z1FCM8</accession>
<comment type="subunit">
    <text evidence="5">The complex is composed of two ATP-binding proteins (ModC), two transmembrane proteins (ModB) and a solute-binding protein (ModA).</text>
</comment>
<feature type="binding site" evidence="6">
    <location>
        <position position="185"/>
    </location>
    <ligand>
        <name>molybdate</name>
        <dbReference type="ChEBI" id="CHEBI:36264"/>
    </ligand>
</feature>
<feature type="signal peptide" evidence="7">
    <location>
        <begin position="1"/>
        <end position="27"/>
    </location>
</feature>
<reference evidence="8 9" key="1">
    <citation type="submission" date="2017-01" db="EMBL/GenBank/DDBJ databases">
        <title>Complete genome sequence of esterase-producing bacterium Croceicoccus marinus E4A9.</title>
        <authorList>
            <person name="Wu Y.-H."/>
            <person name="Cheng H."/>
            <person name="Xu L."/>
            <person name="Huo Y.-Y."/>
            <person name="Wang C.-S."/>
            <person name="Xu X.-W."/>
        </authorList>
    </citation>
    <scope>NUCLEOTIDE SEQUENCE [LARGE SCALE GENOMIC DNA]</scope>
    <source>
        <strain evidence="8 9">E4A9</strain>
    </source>
</reference>
<dbReference type="SUPFAM" id="SSF53850">
    <property type="entry name" value="Periplasmic binding protein-like II"/>
    <property type="match status" value="1"/>
</dbReference>
<organism evidence="8 9">
    <name type="scientific">Croceicoccus marinus</name>
    <dbReference type="NCBI Taxonomy" id="450378"/>
    <lineage>
        <taxon>Bacteria</taxon>
        <taxon>Pseudomonadati</taxon>
        <taxon>Pseudomonadota</taxon>
        <taxon>Alphaproteobacteria</taxon>
        <taxon>Sphingomonadales</taxon>
        <taxon>Erythrobacteraceae</taxon>
        <taxon>Croceicoccus</taxon>
    </lineage>
</organism>
<dbReference type="KEGG" id="cman:A9D14_10660"/>
<dbReference type="Pfam" id="PF13531">
    <property type="entry name" value="SBP_bac_11"/>
    <property type="match status" value="1"/>
</dbReference>
<dbReference type="InterPro" id="IPR005950">
    <property type="entry name" value="ModA"/>
</dbReference>
<comment type="similarity">
    <text evidence="1">Belongs to the bacterial solute-binding protein ModA family.</text>
</comment>
<dbReference type="Gene3D" id="3.40.190.10">
    <property type="entry name" value="Periplasmic binding protein-like II"/>
    <property type="match status" value="2"/>
</dbReference>
<dbReference type="GO" id="GO:1901359">
    <property type="term" value="F:tungstate binding"/>
    <property type="evidence" value="ECO:0007669"/>
    <property type="project" value="UniProtKB-ARBA"/>
</dbReference>
<evidence type="ECO:0000256" key="5">
    <source>
        <dbReference type="ARBA" id="ARBA00062515"/>
    </source>
</evidence>
<evidence type="ECO:0000256" key="1">
    <source>
        <dbReference type="ARBA" id="ARBA00009175"/>
    </source>
</evidence>
<evidence type="ECO:0000256" key="4">
    <source>
        <dbReference type="ARBA" id="ARBA00022729"/>
    </source>
</evidence>
<keyword evidence="4 7" id="KW-0732">Signal</keyword>
<dbReference type="EMBL" id="CP019602">
    <property type="protein sequence ID" value="ARU16559.1"/>
    <property type="molecule type" value="Genomic_DNA"/>
</dbReference>
<name>A0A1Z1FCM8_9SPHN</name>
<feature type="binding site" evidence="6">
    <location>
        <position position="158"/>
    </location>
    <ligand>
        <name>molybdate</name>
        <dbReference type="ChEBI" id="CHEBI:36264"/>
    </ligand>
</feature>
<sequence length="269" mass="27540">MSHIIRPQTIALTLAVAALLALLAWQAAPSQEGDKRAGPIVLAAASMHDALEDAADAWARQGHARPALSFAASSAAARQIEAGAPADLFVSADEEWMDELEGRDLLVEGSRAVLATNRLVLIAPAGSNAEIAPEPGFALAEALEGGRLAVAETESVPAGRYAKAALVDLGVWNEVADRLAPAENVRAALQLVARGAAPLGITYASDALAAPGVKVLGEFPAGSHPPIRYPLALVAAGGHPQAGAFRGFLLSPQGAAILARHGFGTAERD</sequence>
<dbReference type="GO" id="GO:0046872">
    <property type="term" value="F:metal ion binding"/>
    <property type="evidence" value="ECO:0007669"/>
    <property type="project" value="UniProtKB-KW"/>
</dbReference>
<evidence type="ECO:0000256" key="6">
    <source>
        <dbReference type="PIRSR" id="PIRSR004846-1"/>
    </source>
</evidence>
<proteinExistence type="inferred from homology"/>
<evidence type="ECO:0000313" key="9">
    <source>
        <dbReference type="Proteomes" id="UP000195807"/>
    </source>
</evidence>
<keyword evidence="2 6" id="KW-0500">Molybdenum</keyword>
<dbReference type="NCBIfam" id="TIGR01256">
    <property type="entry name" value="modA"/>
    <property type="match status" value="1"/>
</dbReference>
<dbReference type="PANTHER" id="PTHR30632">
    <property type="entry name" value="MOLYBDATE-BINDING PERIPLASMIC PROTEIN"/>
    <property type="match status" value="1"/>
</dbReference>
<dbReference type="GO" id="GO:0015689">
    <property type="term" value="P:molybdate ion transport"/>
    <property type="evidence" value="ECO:0007669"/>
    <property type="project" value="InterPro"/>
</dbReference>
<keyword evidence="3 6" id="KW-0479">Metal-binding</keyword>
<dbReference type="FunFam" id="3.40.190.10:FF:000035">
    <property type="entry name" value="Molybdate ABC transporter substrate-binding protein"/>
    <property type="match status" value="1"/>
</dbReference>
<dbReference type="PIRSF" id="PIRSF004846">
    <property type="entry name" value="ModA"/>
    <property type="match status" value="1"/>
</dbReference>
<evidence type="ECO:0000313" key="8">
    <source>
        <dbReference type="EMBL" id="ARU16559.1"/>
    </source>
</evidence>
<dbReference type="PANTHER" id="PTHR30632:SF17">
    <property type="entry name" value="MOLYBDATE-BINDING PROTEIN MODA"/>
    <property type="match status" value="1"/>
</dbReference>